<sequence length="497" mass="54966">MDADAGAGAPDLTFPIEYQAGRDSNRELSGRGVLRIERTPRRFVFRGHVRRMMSRGPEIELAFLAEDVRNVAIGGRRVEFTSTKASTDAKRGPFVFFCASEEEAIAATRFFPATHDPEFVEGLAFQDQVARLAGPRGTMAWVTNLIVAANLIVFVAMGLLGAGWFEAASMKPYIFYGANNAAATTNGEWWRLVTSMFLHFGVLHVAFNMWALYQAGHLVERLLGRSLYTLVYFGTGVVGSLATICWHGDTLWSAGASGAVFGVYGALLGYFVREKHGVPRSVFQPIMKSTLIFAAFNLFYGAVNPHIDNAAHIGGFASGFVLGWLVALPLDLQQRAALWPRRFLAGVVVLAIAIAVGVHFAPRYNYLPTEEFAWDEATATAAASEKAIDEEERKAFTAYEQTHDAKALATWLGETGLPFYKNFRDRLAALQLTPGKLTALRRDWMTRMLDLEVEAYQQLKAGLTNDDVTAWANYKAKQSEILDVLHHPPQMPKEKAR</sequence>
<evidence type="ECO:0000313" key="10">
    <source>
        <dbReference type="Proteomes" id="UP000825051"/>
    </source>
</evidence>
<feature type="transmembrane region" description="Helical" evidence="7">
    <location>
        <begin position="285"/>
        <end position="303"/>
    </location>
</feature>
<dbReference type="Pfam" id="PF01694">
    <property type="entry name" value="Rhomboid"/>
    <property type="match status" value="1"/>
</dbReference>
<dbReference type="KEGG" id="ole:K0B96_14965"/>
<accession>A0A8F9TSU0</accession>
<evidence type="ECO:0000256" key="4">
    <source>
        <dbReference type="ARBA" id="ARBA00022801"/>
    </source>
</evidence>
<evidence type="ECO:0000259" key="8">
    <source>
        <dbReference type="Pfam" id="PF01694"/>
    </source>
</evidence>
<evidence type="ECO:0000313" key="9">
    <source>
        <dbReference type="EMBL" id="QYM78584.1"/>
    </source>
</evidence>
<feature type="transmembrane region" description="Helical" evidence="7">
    <location>
        <begin position="342"/>
        <end position="361"/>
    </location>
</feature>
<dbReference type="InterPro" id="IPR050925">
    <property type="entry name" value="Rhomboid_protease_S54"/>
</dbReference>
<dbReference type="Proteomes" id="UP000825051">
    <property type="component" value="Chromosome"/>
</dbReference>
<dbReference type="Gene3D" id="1.20.1540.10">
    <property type="entry name" value="Rhomboid-like"/>
    <property type="match status" value="1"/>
</dbReference>
<dbReference type="AlphaFoldDB" id="A0A8F9TSU0"/>
<feature type="transmembrane region" description="Helical" evidence="7">
    <location>
        <begin position="141"/>
        <end position="165"/>
    </location>
</feature>
<keyword evidence="5 7" id="KW-1133">Transmembrane helix</keyword>
<feature type="transmembrane region" description="Helical" evidence="7">
    <location>
        <begin position="309"/>
        <end position="330"/>
    </location>
</feature>
<evidence type="ECO:0000256" key="5">
    <source>
        <dbReference type="ARBA" id="ARBA00022989"/>
    </source>
</evidence>
<reference evidence="9" key="1">
    <citation type="submission" date="2021-08" db="EMBL/GenBank/DDBJ databases">
        <title>Genome of a novel bacterium of the phylum Verrucomicrobia, Oleiharenicola sp. KSB-15.</title>
        <authorList>
            <person name="Chung J.-H."/>
            <person name="Ahn J.-H."/>
            <person name="Yoon Y."/>
            <person name="Kim D.-Y."/>
            <person name="An S.-H."/>
            <person name="Park I."/>
            <person name="Yeon J."/>
        </authorList>
    </citation>
    <scope>NUCLEOTIDE SEQUENCE</scope>
    <source>
        <strain evidence="9">KSB-15</strain>
    </source>
</reference>
<dbReference type="RefSeq" id="WP_220161688.1">
    <property type="nucleotide sequence ID" value="NZ_CP080507.1"/>
</dbReference>
<dbReference type="InterPro" id="IPR022764">
    <property type="entry name" value="Peptidase_S54_rhomboid_dom"/>
</dbReference>
<evidence type="ECO:0000256" key="2">
    <source>
        <dbReference type="ARBA" id="ARBA00009045"/>
    </source>
</evidence>
<keyword evidence="3 7" id="KW-0812">Transmembrane</keyword>
<dbReference type="GO" id="GO:0004252">
    <property type="term" value="F:serine-type endopeptidase activity"/>
    <property type="evidence" value="ECO:0007669"/>
    <property type="project" value="InterPro"/>
</dbReference>
<dbReference type="GO" id="GO:0016020">
    <property type="term" value="C:membrane"/>
    <property type="evidence" value="ECO:0007669"/>
    <property type="project" value="UniProtKB-SubCell"/>
</dbReference>
<dbReference type="InterPro" id="IPR035952">
    <property type="entry name" value="Rhomboid-like_sf"/>
</dbReference>
<dbReference type="EMBL" id="CP080507">
    <property type="protein sequence ID" value="QYM78584.1"/>
    <property type="molecule type" value="Genomic_DNA"/>
</dbReference>
<evidence type="ECO:0000256" key="7">
    <source>
        <dbReference type="SAM" id="Phobius"/>
    </source>
</evidence>
<keyword evidence="6 7" id="KW-0472">Membrane</keyword>
<comment type="subcellular location">
    <subcellularLocation>
        <location evidence="1">Membrane</location>
        <topology evidence="1">Multi-pass membrane protein</topology>
    </subcellularLocation>
</comment>
<feature type="domain" description="Peptidase S54 rhomboid" evidence="8">
    <location>
        <begin position="187"/>
        <end position="326"/>
    </location>
</feature>
<organism evidence="9 10">
    <name type="scientific">Horticoccus luteus</name>
    <dbReference type="NCBI Taxonomy" id="2862869"/>
    <lineage>
        <taxon>Bacteria</taxon>
        <taxon>Pseudomonadati</taxon>
        <taxon>Verrucomicrobiota</taxon>
        <taxon>Opitutia</taxon>
        <taxon>Opitutales</taxon>
        <taxon>Opitutaceae</taxon>
        <taxon>Horticoccus</taxon>
    </lineage>
</organism>
<protein>
    <submittedName>
        <fullName evidence="9">Rhomboid family intramembrane serine protease</fullName>
    </submittedName>
</protein>
<keyword evidence="9" id="KW-0645">Protease</keyword>
<keyword evidence="10" id="KW-1185">Reference proteome</keyword>
<evidence type="ECO:0000256" key="6">
    <source>
        <dbReference type="ARBA" id="ARBA00023136"/>
    </source>
</evidence>
<gene>
    <name evidence="9" type="ORF">K0B96_14965</name>
</gene>
<name>A0A8F9TSU0_9BACT</name>
<feature type="transmembrane region" description="Helical" evidence="7">
    <location>
        <begin position="227"/>
        <end position="246"/>
    </location>
</feature>
<keyword evidence="4" id="KW-0378">Hydrolase</keyword>
<dbReference type="PANTHER" id="PTHR43731">
    <property type="entry name" value="RHOMBOID PROTEASE"/>
    <property type="match status" value="1"/>
</dbReference>
<evidence type="ECO:0000256" key="3">
    <source>
        <dbReference type="ARBA" id="ARBA00022692"/>
    </source>
</evidence>
<dbReference type="GO" id="GO:0006508">
    <property type="term" value="P:proteolysis"/>
    <property type="evidence" value="ECO:0007669"/>
    <property type="project" value="UniProtKB-KW"/>
</dbReference>
<feature type="transmembrane region" description="Helical" evidence="7">
    <location>
        <begin position="196"/>
        <end position="215"/>
    </location>
</feature>
<evidence type="ECO:0000256" key="1">
    <source>
        <dbReference type="ARBA" id="ARBA00004141"/>
    </source>
</evidence>
<feature type="transmembrane region" description="Helical" evidence="7">
    <location>
        <begin position="252"/>
        <end position="273"/>
    </location>
</feature>
<dbReference type="PANTHER" id="PTHR43731:SF14">
    <property type="entry name" value="PRESENILIN-ASSOCIATED RHOMBOID-LIKE PROTEIN, MITOCHONDRIAL"/>
    <property type="match status" value="1"/>
</dbReference>
<comment type="similarity">
    <text evidence="2">Belongs to the peptidase S54 family.</text>
</comment>
<dbReference type="SUPFAM" id="SSF144091">
    <property type="entry name" value="Rhomboid-like"/>
    <property type="match status" value="1"/>
</dbReference>
<proteinExistence type="inferred from homology"/>